<dbReference type="EMBL" id="JACAZF010000011">
    <property type="protein sequence ID" value="KAF7292775.1"/>
    <property type="molecule type" value="Genomic_DNA"/>
</dbReference>
<dbReference type="RefSeq" id="XP_037215203.1">
    <property type="nucleotide sequence ID" value="XM_037368277.1"/>
</dbReference>
<dbReference type="InterPro" id="IPR012317">
    <property type="entry name" value="Poly(ADP-ribose)pol_cat_dom"/>
</dbReference>
<dbReference type="GO" id="GO:0003950">
    <property type="term" value="F:NAD+ poly-ADP-ribosyltransferase activity"/>
    <property type="evidence" value="ECO:0007669"/>
    <property type="project" value="InterPro"/>
</dbReference>
<reference evidence="2" key="1">
    <citation type="submission" date="2020-05" db="EMBL/GenBank/DDBJ databases">
        <title>Mycena genomes resolve the evolution of fungal bioluminescence.</title>
        <authorList>
            <person name="Tsai I.J."/>
        </authorList>
    </citation>
    <scope>NUCLEOTIDE SEQUENCE</scope>
    <source>
        <strain evidence="2">171206Taipei</strain>
    </source>
</reference>
<evidence type="ECO:0000313" key="3">
    <source>
        <dbReference type="Proteomes" id="UP000636479"/>
    </source>
</evidence>
<dbReference type="Pfam" id="PF00644">
    <property type="entry name" value="PARP"/>
    <property type="match status" value="1"/>
</dbReference>
<proteinExistence type="predicted"/>
<dbReference type="Gene3D" id="3.90.228.10">
    <property type="match status" value="1"/>
</dbReference>
<dbReference type="GeneID" id="59350793"/>
<protein>
    <submittedName>
        <fullName evidence="2">PARP catalytic domain-containing protein</fullName>
    </submittedName>
</protein>
<keyword evidence="3" id="KW-1185">Reference proteome</keyword>
<sequence>MSVDDDEIIVLSHTIPSHKRKAFEQDRNKRKKTKIINLTFDSESDDNNDHGFDCIVSKSSNLETDASASRHRESELRQETWRAVKGGPSKLVNEPRNLRQTSSTPAISATLIKSVEKRREGIVFRISVDVETKLLEDGTPAHDDDLARFQPWKDRLAASGIKVKKFHWIVNYELEKRFEAAREILRRNMKGEEPKELHMFHGTAPKNIESILNGGFKIGGVGGHAHVNGHCEGYGVYLAQDFNLSLGHAAGATRIFACRVLPGRSTDSIKYSNTIPRRAVCSGKYESYSGTPGMLVVRHTALVLPCYMIEYEPYNGGLYPYGFLLPPLMGGVYGIGAAAVGAPGPGLRGWACAPPLHY</sequence>
<organism evidence="2 3">
    <name type="scientific">Mycena indigotica</name>
    <dbReference type="NCBI Taxonomy" id="2126181"/>
    <lineage>
        <taxon>Eukaryota</taxon>
        <taxon>Fungi</taxon>
        <taxon>Dikarya</taxon>
        <taxon>Basidiomycota</taxon>
        <taxon>Agaricomycotina</taxon>
        <taxon>Agaricomycetes</taxon>
        <taxon>Agaricomycetidae</taxon>
        <taxon>Agaricales</taxon>
        <taxon>Marasmiineae</taxon>
        <taxon>Mycenaceae</taxon>
        <taxon>Mycena</taxon>
    </lineage>
</organism>
<accession>A0A8H6S412</accession>
<comment type="caution">
    <text evidence="2">The sequence shown here is derived from an EMBL/GenBank/DDBJ whole genome shotgun (WGS) entry which is preliminary data.</text>
</comment>
<dbReference type="OrthoDB" id="10256774at2759"/>
<dbReference type="Proteomes" id="UP000636479">
    <property type="component" value="Unassembled WGS sequence"/>
</dbReference>
<gene>
    <name evidence="2" type="ORF">MIND_01176200</name>
</gene>
<evidence type="ECO:0000259" key="1">
    <source>
        <dbReference type="Pfam" id="PF00644"/>
    </source>
</evidence>
<name>A0A8H6S412_9AGAR</name>
<dbReference type="AlphaFoldDB" id="A0A8H6S412"/>
<evidence type="ECO:0000313" key="2">
    <source>
        <dbReference type="EMBL" id="KAF7292775.1"/>
    </source>
</evidence>
<feature type="domain" description="PARP catalytic" evidence="1">
    <location>
        <begin position="167"/>
        <end position="250"/>
    </location>
</feature>
<dbReference type="SUPFAM" id="SSF56399">
    <property type="entry name" value="ADP-ribosylation"/>
    <property type="match status" value="1"/>
</dbReference>